<dbReference type="Pfam" id="PF00089">
    <property type="entry name" value="Trypsin"/>
    <property type="match status" value="2"/>
</dbReference>
<dbReference type="PANTHER" id="PTHR24276">
    <property type="entry name" value="POLYSERASE-RELATED"/>
    <property type="match status" value="1"/>
</dbReference>
<feature type="chain" id="PRO_5035482452" description="Peptidase S1 domain-containing protein" evidence="7">
    <location>
        <begin position="19"/>
        <end position="498"/>
    </location>
</feature>
<dbReference type="EMBL" id="VTPC01091312">
    <property type="protein sequence ID" value="KAF2878657.1"/>
    <property type="molecule type" value="Genomic_DNA"/>
</dbReference>
<keyword evidence="2 6" id="KW-0645">Protease</keyword>
<keyword evidence="10" id="KW-1185">Reference proteome</keyword>
<evidence type="ECO:0000256" key="4">
    <source>
        <dbReference type="ARBA" id="ARBA00022825"/>
    </source>
</evidence>
<evidence type="ECO:0000259" key="8">
    <source>
        <dbReference type="PROSITE" id="PS50240"/>
    </source>
</evidence>
<dbReference type="InterPro" id="IPR018114">
    <property type="entry name" value="TRYPSIN_HIS"/>
</dbReference>
<name>A0A8K0C4V4_IGNLU</name>
<comment type="caution">
    <text evidence="9">The sequence shown here is derived from an EMBL/GenBank/DDBJ whole genome shotgun (WGS) entry which is preliminary data.</text>
</comment>
<dbReference type="Gene3D" id="2.40.10.10">
    <property type="entry name" value="Trypsin-like serine proteases"/>
    <property type="match status" value="2"/>
</dbReference>
<dbReference type="InterPro" id="IPR033116">
    <property type="entry name" value="TRYPSIN_SER"/>
</dbReference>
<feature type="signal peptide" evidence="7">
    <location>
        <begin position="1"/>
        <end position="18"/>
    </location>
</feature>
<dbReference type="AlphaFoldDB" id="A0A8K0C4V4"/>
<feature type="domain" description="Peptidase S1" evidence="8">
    <location>
        <begin position="28"/>
        <end position="295"/>
    </location>
</feature>
<reference evidence="9" key="1">
    <citation type="submission" date="2019-08" db="EMBL/GenBank/DDBJ databases">
        <title>The genome of the North American firefly Photinus pyralis.</title>
        <authorList>
            <consortium name="Photinus pyralis genome working group"/>
            <person name="Fallon T.R."/>
            <person name="Sander Lower S.E."/>
            <person name="Weng J.-K."/>
        </authorList>
    </citation>
    <scope>NUCLEOTIDE SEQUENCE</scope>
    <source>
        <strain evidence="9">TRF0915ILg1</strain>
        <tissue evidence="9">Whole body</tissue>
    </source>
</reference>
<feature type="domain" description="Peptidase S1" evidence="8">
    <location>
        <begin position="291"/>
        <end position="489"/>
    </location>
</feature>
<evidence type="ECO:0000313" key="9">
    <source>
        <dbReference type="EMBL" id="KAF2878657.1"/>
    </source>
</evidence>
<keyword evidence="4 6" id="KW-0720">Serine protease</keyword>
<dbReference type="GO" id="GO:0004252">
    <property type="term" value="F:serine-type endopeptidase activity"/>
    <property type="evidence" value="ECO:0007669"/>
    <property type="project" value="InterPro"/>
</dbReference>
<gene>
    <name evidence="9" type="ORF">ILUMI_27516</name>
</gene>
<evidence type="ECO:0000256" key="5">
    <source>
        <dbReference type="ARBA" id="ARBA00023157"/>
    </source>
</evidence>
<dbReference type="CDD" id="cd00190">
    <property type="entry name" value="Tryp_SPc"/>
    <property type="match status" value="2"/>
</dbReference>
<evidence type="ECO:0000313" key="10">
    <source>
        <dbReference type="Proteomes" id="UP000801492"/>
    </source>
</evidence>
<organism evidence="9 10">
    <name type="scientific">Ignelater luminosus</name>
    <name type="common">Cucubano</name>
    <name type="synonym">Pyrophorus luminosus</name>
    <dbReference type="NCBI Taxonomy" id="2038154"/>
    <lineage>
        <taxon>Eukaryota</taxon>
        <taxon>Metazoa</taxon>
        <taxon>Ecdysozoa</taxon>
        <taxon>Arthropoda</taxon>
        <taxon>Hexapoda</taxon>
        <taxon>Insecta</taxon>
        <taxon>Pterygota</taxon>
        <taxon>Neoptera</taxon>
        <taxon>Endopterygota</taxon>
        <taxon>Coleoptera</taxon>
        <taxon>Polyphaga</taxon>
        <taxon>Elateriformia</taxon>
        <taxon>Elateroidea</taxon>
        <taxon>Elateridae</taxon>
        <taxon>Agrypninae</taxon>
        <taxon>Pyrophorini</taxon>
        <taxon>Ignelater</taxon>
    </lineage>
</organism>
<dbReference type="SUPFAM" id="SSF50494">
    <property type="entry name" value="Trypsin-like serine proteases"/>
    <property type="match status" value="2"/>
</dbReference>
<dbReference type="GO" id="GO:0006508">
    <property type="term" value="P:proteolysis"/>
    <property type="evidence" value="ECO:0007669"/>
    <property type="project" value="UniProtKB-KW"/>
</dbReference>
<dbReference type="PROSITE" id="PS00134">
    <property type="entry name" value="TRYPSIN_HIS"/>
    <property type="match status" value="2"/>
</dbReference>
<dbReference type="PRINTS" id="PR00722">
    <property type="entry name" value="CHYMOTRYPSIN"/>
</dbReference>
<dbReference type="PANTHER" id="PTHR24276:SF98">
    <property type="entry name" value="FI18310P1-RELATED"/>
    <property type="match status" value="1"/>
</dbReference>
<evidence type="ECO:0000256" key="3">
    <source>
        <dbReference type="ARBA" id="ARBA00022801"/>
    </source>
</evidence>
<dbReference type="PROSITE" id="PS00135">
    <property type="entry name" value="TRYPSIN_SER"/>
    <property type="match status" value="2"/>
</dbReference>
<dbReference type="FunFam" id="2.40.10.10:FF:000068">
    <property type="entry name" value="transmembrane protease serine 2"/>
    <property type="match status" value="2"/>
</dbReference>
<evidence type="ECO:0000256" key="1">
    <source>
        <dbReference type="ARBA" id="ARBA00007664"/>
    </source>
</evidence>
<keyword evidence="7" id="KW-0732">Signal</keyword>
<dbReference type="SMART" id="SM00020">
    <property type="entry name" value="Tryp_SPc"/>
    <property type="match status" value="2"/>
</dbReference>
<dbReference type="InterPro" id="IPR043504">
    <property type="entry name" value="Peptidase_S1_PA_chymotrypsin"/>
</dbReference>
<dbReference type="OrthoDB" id="10061449at2759"/>
<dbReference type="PROSITE" id="PS50240">
    <property type="entry name" value="TRYPSIN_DOM"/>
    <property type="match status" value="2"/>
</dbReference>
<evidence type="ECO:0000256" key="2">
    <source>
        <dbReference type="ARBA" id="ARBA00022670"/>
    </source>
</evidence>
<sequence length="498" mass="55258">MQTSIAILLSLFCVLANSSPLSHYDGRIVGGSDAKRGQFPYMVSVQRNNGLWCGGTIISKEWVISAAHCYENPDFQKNLTAVAGLLHFDENHPDVQNIPIVQVINHPGYIHILELVDNDIALLRLKHPLEFTNAVQPAEIPPRKEQPTGNAWFSGWGIYKKPSTEPSTLQCLEMPLITKEECEYLFTKVPQPYQLLDTMVCVKPPVKAETGCPGDSGGPLVKDNTLVGITSWGSLECGLEVSATFSPLSSHNGRIIGGSDANRRQFPYMVSVQRNNGLWCGGTIISKDWVVSAAHCYETSDLQENLTAVAGLLHFGEDHLDVQNIPIVQVINHPKYIHIEDIIDNDISLLRLKYPLEFTNAVQPANLPPLEEQPTGNAWMTGWGIYKLPSTEPSTLQCLEMPIITKKECEYLFTKVVQPYELLDTMVCVKPPVKIESGCFGDSGGPLVTNNTLNVRRRCSFQHVISVFWGWHERVRVDLLSGLMPSSVKQSGEMNPTL</sequence>
<protein>
    <recommendedName>
        <fullName evidence="8">Peptidase S1 domain-containing protein</fullName>
    </recommendedName>
</protein>
<comment type="similarity">
    <text evidence="1">Belongs to the peptidase S1 family.</text>
</comment>
<dbReference type="InterPro" id="IPR001254">
    <property type="entry name" value="Trypsin_dom"/>
</dbReference>
<dbReference type="InterPro" id="IPR009003">
    <property type="entry name" value="Peptidase_S1_PA"/>
</dbReference>
<keyword evidence="5" id="KW-1015">Disulfide bond</keyword>
<evidence type="ECO:0000256" key="7">
    <source>
        <dbReference type="SAM" id="SignalP"/>
    </source>
</evidence>
<evidence type="ECO:0000256" key="6">
    <source>
        <dbReference type="RuleBase" id="RU363034"/>
    </source>
</evidence>
<accession>A0A8K0C4V4</accession>
<proteinExistence type="inferred from homology"/>
<dbReference type="InterPro" id="IPR050430">
    <property type="entry name" value="Peptidase_S1"/>
</dbReference>
<dbReference type="Proteomes" id="UP000801492">
    <property type="component" value="Unassembled WGS sequence"/>
</dbReference>
<dbReference type="InterPro" id="IPR001314">
    <property type="entry name" value="Peptidase_S1A"/>
</dbReference>
<keyword evidence="3 6" id="KW-0378">Hydrolase</keyword>